<evidence type="ECO:0000256" key="2">
    <source>
        <dbReference type="ARBA" id="ARBA00022692"/>
    </source>
</evidence>
<evidence type="ECO:0000313" key="7">
    <source>
        <dbReference type="Proteomes" id="UP000287917"/>
    </source>
</evidence>
<gene>
    <name evidence="6" type="ORF">DSY96_04020</name>
</gene>
<keyword evidence="4 5" id="KW-0472">Membrane</keyword>
<dbReference type="GO" id="GO:0016020">
    <property type="term" value="C:membrane"/>
    <property type="evidence" value="ECO:0007669"/>
    <property type="project" value="UniProtKB-SubCell"/>
</dbReference>
<dbReference type="AlphaFoldDB" id="A0A432GQQ7"/>
<evidence type="ECO:0000256" key="5">
    <source>
        <dbReference type="SAM" id="Phobius"/>
    </source>
</evidence>
<accession>A0A432GQQ7</accession>
<dbReference type="Proteomes" id="UP000287917">
    <property type="component" value="Unassembled WGS sequence"/>
</dbReference>
<name>A0A432GQQ7_9DELT</name>
<keyword evidence="3 5" id="KW-1133">Transmembrane helix</keyword>
<reference evidence="6 7" key="1">
    <citation type="submission" date="2018-06" db="EMBL/GenBank/DDBJ databases">
        <title>Combined omics and stable isotope probing to characterize newly discovered Mariana Back-Arc vent microbial communities.</title>
        <authorList>
            <person name="Trembath-Reichert E."/>
            <person name="Huber J.A."/>
        </authorList>
    </citation>
    <scope>NUCLEOTIDE SEQUENCE [LARGE SCALE GENOMIC DNA]</scope>
    <source>
        <strain evidence="6">MAG 58</strain>
    </source>
</reference>
<dbReference type="Pfam" id="PF01027">
    <property type="entry name" value="Bax1-I"/>
    <property type="match status" value="1"/>
</dbReference>
<evidence type="ECO:0000256" key="3">
    <source>
        <dbReference type="ARBA" id="ARBA00022989"/>
    </source>
</evidence>
<evidence type="ECO:0000256" key="4">
    <source>
        <dbReference type="ARBA" id="ARBA00023136"/>
    </source>
</evidence>
<comment type="caution">
    <text evidence="6">The sequence shown here is derived from an EMBL/GenBank/DDBJ whole genome shotgun (WGS) entry which is preliminary data.</text>
</comment>
<feature type="transmembrane region" description="Helical" evidence="5">
    <location>
        <begin position="29"/>
        <end position="49"/>
    </location>
</feature>
<evidence type="ECO:0000256" key="1">
    <source>
        <dbReference type="ARBA" id="ARBA00004141"/>
    </source>
</evidence>
<dbReference type="InterPro" id="IPR006214">
    <property type="entry name" value="Bax_inhibitor_1-related"/>
</dbReference>
<sequence>VLLFSGFILYDTSNILRYYGTDEYVSATLALYLDVLNLFIALLSILGIMSDE</sequence>
<feature type="non-terminal residue" evidence="6">
    <location>
        <position position="1"/>
    </location>
</feature>
<keyword evidence="2 5" id="KW-0812">Transmembrane</keyword>
<organism evidence="6 7">
    <name type="scientific">SAR324 cluster bacterium</name>
    <dbReference type="NCBI Taxonomy" id="2024889"/>
    <lineage>
        <taxon>Bacteria</taxon>
        <taxon>Deltaproteobacteria</taxon>
        <taxon>SAR324 cluster</taxon>
    </lineage>
</organism>
<proteinExistence type="predicted"/>
<protein>
    <submittedName>
        <fullName evidence="6">BAX inhibitor (BI)-1/YccA family protein</fullName>
    </submittedName>
</protein>
<evidence type="ECO:0000313" key="6">
    <source>
        <dbReference type="EMBL" id="RTZ85831.1"/>
    </source>
</evidence>
<comment type="subcellular location">
    <subcellularLocation>
        <location evidence="1">Membrane</location>
        <topology evidence="1">Multi-pass membrane protein</topology>
    </subcellularLocation>
</comment>
<dbReference type="EMBL" id="QNZK01000140">
    <property type="protein sequence ID" value="RTZ85831.1"/>
    <property type="molecule type" value="Genomic_DNA"/>
</dbReference>